<dbReference type="AlphaFoldDB" id="A0A1Q2ZXR1"/>
<evidence type="ECO:0008006" key="4">
    <source>
        <dbReference type="Google" id="ProtNLM"/>
    </source>
</evidence>
<feature type="compositionally biased region" description="Polar residues" evidence="1">
    <location>
        <begin position="101"/>
        <end position="111"/>
    </location>
</feature>
<dbReference type="InterPro" id="IPR022592">
    <property type="entry name" value="Nucleolar_19"/>
</dbReference>
<evidence type="ECO:0000313" key="3">
    <source>
        <dbReference type="Proteomes" id="UP000187013"/>
    </source>
</evidence>
<dbReference type="OMA" id="HEARDSI"/>
<evidence type="ECO:0000313" key="2">
    <source>
        <dbReference type="EMBL" id="GAV48195.1"/>
    </source>
</evidence>
<gene>
    <name evidence="2" type="ORF">ZYGR_0I04920</name>
</gene>
<protein>
    <recommendedName>
        <fullName evidence="4">Nucleolar protein 19</fullName>
    </recommendedName>
</protein>
<dbReference type="GO" id="GO:0000447">
    <property type="term" value="P:endonucleolytic cleavage in ITS1 to separate SSU-rRNA from 5.8S rRNA and LSU-rRNA from tricistronic rRNA transcript (SSU-rRNA, 5.8S rRNA, LSU-rRNA)"/>
    <property type="evidence" value="ECO:0007669"/>
    <property type="project" value="EnsemblFungi"/>
</dbReference>
<dbReference type="GO" id="GO:0000472">
    <property type="term" value="P:endonucleolytic cleavage to generate mature 5'-end of SSU-rRNA from (SSU-rRNA, 5.8S rRNA, LSU-rRNA)"/>
    <property type="evidence" value="ECO:0007669"/>
    <property type="project" value="EnsemblFungi"/>
</dbReference>
<dbReference type="Pfam" id="PF10863">
    <property type="entry name" value="NOP19"/>
    <property type="match status" value="1"/>
</dbReference>
<feature type="region of interest" description="Disordered" evidence="1">
    <location>
        <begin position="88"/>
        <end position="111"/>
    </location>
</feature>
<dbReference type="OrthoDB" id="4068385at2759"/>
<feature type="compositionally biased region" description="Basic residues" evidence="1">
    <location>
        <begin position="185"/>
        <end position="194"/>
    </location>
</feature>
<reference evidence="2 3" key="1">
    <citation type="submission" date="2016-08" db="EMBL/GenBank/DDBJ databases">
        <title>Draft genome sequence of allopolyploid Zygosaccharomyces rouxii.</title>
        <authorList>
            <person name="Watanabe J."/>
            <person name="Uehara K."/>
            <person name="Mogi Y."/>
            <person name="Tsukioka Y."/>
        </authorList>
    </citation>
    <scope>NUCLEOTIDE SEQUENCE [LARGE SCALE GENOMIC DNA]</scope>
    <source>
        <strain evidence="2 3">NBRC 110957</strain>
    </source>
</reference>
<dbReference type="GO" id="GO:0032040">
    <property type="term" value="C:small-subunit processome"/>
    <property type="evidence" value="ECO:0007669"/>
    <property type="project" value="EnsemblFungi"/>
</dbReference>
<dbReference type="Proteomes" id="UP000187013">
    <property type="component" value="Unassembled WGS sequence"/>
</dbReference>
<dbReference type="eggNOG" id="ENOG502S1GY">
    <property type="taxonomic scope" value="Eukaryota"/>
</dbReference>
<dbReference type="GO" id="GO:0030686">
    <property type="term" value="C:90S preribosome"/>
    <property type="evidence" value="ECO:0007669"/>
    <property type="project" value="EnsemblFungi"/>
</dbReference>
<organism evidence="2 3">
    <name type="scientific">Zygosaccharomyces rouxii</name>
    <dbReference type="NCBI Taxonomy" id="4956"/>
    <lineage>
        <taxon>Eukaryota</taxon>
        <taxon>Fungi</taxon>
        <taxon>Dikarya</taxon>
        <taxon>Ascomycota</taxon>
        <taxon>Saccharomycotina</taxon>
        <taxon>Saccharomycetes</taxon>
        <taxon>Saccharomycetales</taxon>
        <taxon>Saccharomycetaceae</taxon>
        <taxon>Zygosaccharomyces</taxon>
    </lineage>
</organism>
<proteinExistence type="predicted"/>
<evidence type="ECO:0000256" key="1">
    <source>
        <dbReference type="SAM" id="MobiDB-lite"/>
    </source>
</evidence>
<comment type="caution">
    <text evidence="2">The sequence shown here is derived from an EMBL/GenBank/DDBJ whole genome shotgun (WGS) entry which is preliminary data.</text>
</comment>
<accession>A0A1Q2ZXR1</accession>
<feature type="region of interest" description="Disordered" evidence="1">
    <location>
        <begin position="130"/>
        <end position="194"/>
    </location>
</feature>
<dbReference type="GO" id="GO:0000480">
    <property type="term" value="P:endonucleolytic cleavage in 5'-ETS of tricistronic rRNA transcript (SSU-rRNA, 5.8S rRNA, LSU-rRNA)"/>
    <property type="evidence" value="ECO:0007669"/>
    <property type="project" value="EnsemblFungi"/>
</dbReference>
<dbReference type="GO" id="GO:0005654">
    <property type="term" value="C:nucleoplasm"/>
    <property type="evidence" value="ECO:0007669"/>
    <property type="project" value="EnsemblFungi"/>
</dbReference>
<dbReference type="EMBL" id="BDGX01000009">
    <property type="protein sequence ID" value="GAV48195.1"/>
    <property type="molecule type" value="Genomic_DNA"/>
</dbReference>
<name>A0A1Q2ZXR1_ZYGRO</name>
<sequence length="194" mass="21941">MAQRKENQEKLALQAKLRNSFSNINSTVLNWLGGDQGSNGGPEELNRSKKEFFTLPLVATGTGLSFNDLNNSTDINTVGEFVQSDKKVKTLSNKKRKPQHRSQANDNSNNIYKVSKDDTKAMLALKRRMRKGKLEEMKQDPSNITGKLEQQKQPVVAQDSGSEEDEPRIEKTQKKSFGLLFDNQKKKKKKNSNK</sequence>